<dbReference type="InterPro" id="IPR001509">
    <property type="entry name" value="Epimerase_deHydtase"/>
</dbReference>
<comment type="pathway">
    <text evidence="1">Bacterial outer membrane biogenesis; LPS O-antigen biosynthesis.</text>
</comment>
<name>A0A1I4JND3_9HYPH</name>
<evidence type="ECO:0000313" key="5">
    <source>
        <dbReference type="Proteomes" id="UP000199048"/>
    </source>
</evidence>
<evidence type="ECO:0000313" key="4">
    <source>
        <dbReference type="EMBL" id="SFL67733.1"/>
    </source>
</evidence>
<accession>A0A1I4JND3</accession>
<evidence type="ECO:0000256" key="1">
    <source>
        <dbReference type="ARBA" id="ARBA00005125"/>
    </source>
</evidence>
<protein>
    <submittedName>
        <fullName evidence="4">Nucleoside-diphosphate-sugar epimerase</fullName>
    </submittedName>
</protein>
<sequence length="303" mass="32886">MENVVGLTPLAKRVLVTGATGFVGGHLVRGLADAGIAVGAMLRAESSAQVLDQRATILHHDGSTGNLHALVRSFAPNVVIHAATHFVGTHEPDHIVRLVQANVLFGTQLLDAMARCGIKRVINFGTTWQHFDSDHYNPATLYAATKQAFEDIAAYYAEAEGFAILTLMLPDTYGPADRRGKLVSSLLRVQKEGGRLDLSPGEQRINLLHVEDVLSGVRMALDRICAAPARTHEAFALRGPDTLSLRDLVARIERLGGRPVPVTWGARPYRSREVMRPWMGPLLPGWSPGIDLDRGLSDLMGSK</sequence>
<dbReference type="SUPFAM" id="SSF51735">
    <property type="entry name" value="NAD(P)-binding Rossmann-fold domains"/>
    <property type="match status" value="1"/>
</dbReference>
<proteinExistence type="inferred from homology"/>
<dbReference type="STRING" id="582667.SAMN05192568_1008143"/>
<evidence type="ECO:0000259" key="3">
    <source>
        <dbReference type="Pfam" id="PF01370"/>
    </source>
</evidence>
<comment type="similarity">
    <text evidence="2">Belongs to the NAD(P)-dependent epimerase/dehydratase family.</text>
</comment>
<dbReference type="Pfam" id="PF01370">
    <property type="entry name" value="Epimerase"/>
    <property type="match status" value="1"/>
</dbReference>
<dbReference type="Proteomes" id="UP000199048">
    <property type="component" value="Unassembled WGS sequence"/>
</dbReference>
<dbReference type="EMBL" id="FOTK01000008">
    <property type="protein sequence ID" value="SFL67733.1"/>
    <property type="molecule type" value="Genomic_DNA"/>
</dbReference>
<organism evidence="4 5">
    <name type="scientific">Methylobacterium pseudosasicola</name>
    <dbReference type="NCBI Taxonomy" id="582667"/>
    <lineage>
        <taxon>Bacteria</taxon>
        <taxon>Pseudomonadati</taxon>
        <taxon>Pseudomonadota</taxon>
        <taxon>Alphaproteobacteria</taxon>
        <taxon>Hyphomicrobiales</taxon>
        <taxon>Methylobacteriaceae</taxon>
        <taxon>Methylobacterium</taxon>
    </lineage>
</organism>
<dbReference type="RefSeq" id="WP_167367708.1">
    <property type="nucleotide sequence ID" value="NZ_FOTK01000008.1"/>
</dbReference>
<dbReference type="InterPro" id="IPR036291">
    <property type="entry name" value="NAD(P)-bd_dom_sf"/>
</dbReference>
<keyword evidence="5" id="KW-1185">Reference proteome</keyword>
<evidence type="ECO:0000256" key="2">
    <source>
        <dbReference type="ARBA" id="ARBA00007637"/>
    </source>
</evidence>
<dbReference type="CDD" id="cd08946">
    <property type="entry name" value="SDR_e"/>
    <property type="match status" value="1"/>
</dbReference>
<dbReference type="Gene3D" id="3.40.50.720">
    <property type="entry name" value="NAD(P)-binding Rossmann-like Domain"/>
    <property type="match status" value="1"/>
</dbReference>
<dbReference type="AlphaFoldDB" id="A0A1I4JND3"/>
<reference evidence="5" key="1">
    <citation type="submission" date="2016-10" db="EMBL/GenBank/DDBJ databases">
        <authorList>
            <person name="Varghese N."/>
            <person name="Submissions S."/>
        </authorList>
    </citation>
    <scope>NUCLEOTIDE SEQUENCE [LARGE SCALE GENOMIC DNA]</scope>
    <source>
        <strain evidence="5">BL36</strain>
    </source>
</reference>
<gene>
    <name evidence="4" type="ORF">SAMN05192568_1008143</name>
</gene>
<feature type="domain" description="NAD-dependent epimerase/dehydratase" evidence="3">
    <location>
        <begin position="14"/>
        <end position="224"/>
    </location>
</feature>
<dbReference type="PANTHER" id="PTHR43000">
    <property type="entry name" value="DTDP-D-GLUCOSE 4,6-DEHYDRATASE-RELATED"/>
    <property type="match status" value="1"/>
</dbReference>